<feature type="region of interest" description="Disordered" evidence="1">
    <location>
        <begin position="463"/>
        <end position="573"/>
    </location>
</feature>
<comment type="caution">
    <text evidence="2">The sequence shown here is derived from an EMBL/GenBank/DDBJ whole genome shotgun (WGS) entry which is preliminary data.</text>
</comment>
<sequence length="612" mass="63323">MAVVAGAGLDAPGLDPASLKLNARLCRLLAERFPKVMLIPDGEDRALGCYSAASSNSSMPQVPIRQRPSRSVEAIRRVRKDQLTPSQRLRVLANPKSATVASPHKRKVAVPLNTYGQSLPGEEGYEEIATLIGPLDDRLLAASDSELTVPPAPPLPRRKTVAMIATSTPQKAPSAESNGNVDQGSDIGDVSCEVESSSAAPLSPASPAESDALPTQLIILLTSSLSVSTPPATTVPSSPSVVVSVVPPAPTPDPMALPKTPNSSPAQPSSAKSLLQAPSSSIARLLVCKGHPAVPSRTPMVSAGLMSPSGRPLRSATATARQINAQLLENLGTSDNVVLGLGDGSTGHKLTPPSSAGSLSHPLEFSSDTADDDQAAKASSMTTASTAASSAPASSASSSALSRLAQLFGSDDESDKGDDEGSDSADVSAVSVVASSPLLPPHDKIQSYLAELLLVHLRLLPRAHSPSRKHRKKKHKRKHKRRSSSPIGRPNDSNSARPKKKRKAVSDKSKTQKSVAAESGDPKSGRVAPSGSSTADSLGSTSRDSTPVSNPARPSTSTASSDPAPSATRRSAEIASQLSCKYLSFKGLTHHSPASPASYPTILPCRRRALLG</sequence>
<accession>A0A2P4YTE8</accession>
<dbReference type="OrthoDB" id="128563at2759"/>
<feature type="region of interest" description="Disordered" evidence="1">
    <location>
        <begin position="344"/>
        <end position="398"/>
    </location>
</feature>
<dbReference type="AlphaFoldDB" id="A0A2P4YTE8"/>
<feature type="compositionally biased region" description="Polar residues" evidence="1">
    <location>
        <begin position="530"/>
        <end position="549"/>
    </location>
</feature>
<name>A0A2P4YTE8_9STRA</name>
<organism evidence="2 3">
    <name type="scientific">Phytophthora palmivora</name>
    <dbReference type="NCBI Taxonomy" id="4796"/>
    <lineage>
        <taxon>Eukaryota</taxon>
        <taxon>Sar</taxon>
        <taxon>Stramenopiles</taxon>
        <taxon>Oomycota</taxon>
        <taxon>Peronosporomycetes</taxon>
        <taxon>Peronosporales</taxon>
        <taxon>Peronosporaceae</taxon>
        <taxon>Phytophthora</taxon>
    </lineage>
</organism>
<feature type="compositionally biased region" description="Basic residues" evidence="1">
    <location>
        <begin position="463"/>
        <end position="483"/>
    </location>
</feature>
<feature type="compositionally biased region" description="Low complexity" evidence="1">
    <location>
        <begin position="551"/>
        <end position="569"/>
    </location>
</feature>
<feature type="compositionally biased region" description="Polar residues" evidence="1">
    <location>
        <begin position="260"/>
        <end position="275"/>
    </location>
</feature>
<feature type="compositionally biased region" description="Polar residues" evidence="1">
    <location>
        <begin position="166"/>
        <end position="183"/>
    </location>
</feature>
<dbReference type="Proteomes" id="UP000237271">
    <property type="component" value="Unassembled WGS sequence"/>
</dbReference>
<dbReference type="EMBL" id="NCKW01000183">
    <property type="protein sequence ID" value="POM81063.1"/>
    <property type="molecule type" value="Genomic_DNA"/>
</dbReference>
<keyword evidence="3" id="KW-1185">Reference proteome</keyword>
<evidence type="ECO:0000313" key="2">
    <source>
        <dbReference type="EMBL" id="POM81063.1"/>
    </source>
</evidence>
<reference evidence="2 3" key="1">
    <citation type="journal article" date="2017" name="Genome Biol. Evol.">
        <title>Phytophthora megakarya and P. palmivora, closely related causal agents of cacao black pod rot, underwent increases in genome sizes and gene numbers by different mechanisms.</title>
        <authorList>
            <person name="Ali S.S."/>
            <person name="Shao J."/>
            <person name="Lary D.J."/>
            <person name="Kronmiller B."/>
            <person name="Shen D."/>
            <person name="Strem M.D."/>
            <person name="Amoako-Attah I."/>
            <person name="Akrofi A.Y."/>
            <person name="Begoude B.A."/>
            <person name="Ten Hoopen G.M."/>
            <person name="Coulibaly K."/>
            <person name="Kebe B.I."/>
            <person name="Melnick R.L."/>
            <person name="Guiltinan M.J."/>
            <person name="Tyler B.M."/>
            <person name="Meinhardt L.W."/>
            <person name="Bailey B.A."/>
        </authorList>
    </citation>
    <scope>NUCLEOTIDE SEQUENCE [LARGE SCALE GENOMIC DNA]</scope>
    <source>
        <strain evidence="3">sbr112.9</strain>
    </source>
</reference>
<protein>
    <submittedName>
        <fullName evidence="2">Uncharacterized protein</fullName>
    </submittedName>
</protein>
<feature type="region of interest" description="Disordered" evidence="1">
    <location>
        <begin position="252"/>
        <end position="275"/>
    </location>
</feature>
<feature type="compositionally biased region" description="Low complexity" evidence="1">
    <location>
        <begin position="376"/>
        <end position="398"/>
    </location>
</feature>
<feature type="compositionally biased region" description="Low complexity" evidence="1">
    <location>
        <begin position="195"/>
        <end position="209"/>
    </location>
</feature>
<evidence type="ECO:0000256" key="1">
    <source>
        <dbReference type="SAM" id="MobiDB-lite"/>
    </source>
</evidence>
<proteinExistence type="predicted"/>
<feature type="region of interest" description="Disordered" evidence="1">
    <location>
        <begin position="166"/>
        <end position="209"/>
    </location>
</feature>
<evidence type="ECO:0000313" key="3">
    <source>
        <dbReference type="Proteomes" id="UP000237271"/>
    </source>
</evidence>
<gene>
    <name evidence="2" type="ORF">PHPALM_1026</name>
</gene>